<dbReference type="HOGENOM" id="CLU_3349692_0_0_10"/>
<proteinExistence type="predicted"/>
<dbReference type="Proteomes" id="UP000005436">
    <property type="component" value="Chromosome"/>
</dbReference>
<protein>
    <submittedName>
        <fullName evidence="1">Uncharacterized protein</fullName>
    </submittedName>
</protein>
<dbReference type="PATRIC" id="fig|203275.8.peg.2346"/>
<dbReference type="KEGG" id="tfo:BFO_2742"/>
<dbReference type="AlphaFoldDB" id="G8UMR0"/>
<dbReference type="EMBL" id="CP003191">
    <property type="protein sequence ID" value="AEW21495.1"/>
    <property type="molecule type" value="Genomic_DNA"/>
</dbReference>
<keyword evidence="2" id="KW-1185">Reference proteome</keyword>
<dbReference type="STRING" id="203275.BFO_2742"/>
<name>G8UMR0_TANFA</name>
<evidence type="ECO:0000313" key="2">
    <source>
        <dbReference type="Proteomes" id="UP000005436"/>
    </source>
</evidence>
<accession>G8UMR0</accession>
<organism evidence="1 2">
    <name type="scientific">Tannerella forsythia (strain ATCC 43037 / JCM 10827 / CCUG 21028 A / KCTC 5666 / FDC 338)</name>
    <name type="common">Bacteroides forsythus</name>
    <dbReference type="NCBI Taxonomy" id="203275"/>
    <lineage>
        <taxon>Bacteria</taxon>
        <taxon>Pseudomonadati</taxon>
        <taxon>Bacteroidota</taxon>
        <taxon>Bacteroidia</taxon>
        <taxon>Bacteroidales</taxon>
        <taxon>Tannerellaceae</taxon>
        <taxon>Tannerella</taxon>
    </lineage>
</organism>
<evidence type="ECO:0000313" key="1">
    <source>
        <dbReference type="EMBL" id="AEW21495.1"/>
    </source>
</evidence>
<gene>
    <name evidence="1" type="ordered locus">BFO_2742</name>
</gene>
<sequence length="37" mass="4288">MSCIAMSFVSGNIMKITIASYNSCFRKYALKFYRVNE</sequence>
<reference evidence="2" key="1">
    <citation type="submission" date="2011-12" db="EMBL/GenBank/DDBJ databases">
        <title>Complete sequence of Tannerella forsythia ATCC 43037.</title>
        <authorList>
            <person name="Dewhirst F."/>
            <person name="Tanner A."/>
            <person name="Izard J."/>
            <person name="Brinkac L."/>
            <person name="Durkin A.S."/>
            <person name="Hostetler J."/>
            <person name="Shetty J."/>
            <person name="Torralba M."/>
            <person name="Gill S."/>
            <person name="Nelson K."/>
        </authorList>
    </citation>
    <scope>NUCLEOTIDE SEQUENCE [LARGE SCALE GENOMIC DNA]</scope>
    <source>
        <strain evidence="2">ATCC 43037 / JCM 10827 / CCUG 33226 / KCTC 5666 / FDC 338</strain>
    </source>
</reference>